<feature type="transmembrane region" description="Helical" evidence="1">
    <location>
        <begin position="124"/>
        <end position="143"/>
    </location>
</feature>
<organism evidence="2 3">
    <name type="scientific">Arthrobacter citreus</name>
    <dbReference type="NCBI Taxonomy" id="1670"/>
    <lineage>
        <taxon>Bacteria</taxon>
        <taxon>Bacillati</taxon>
        <taxon>Actinomycetota</taxon>
        <taxon>Actinomycetes</taxon>
        <taxon>Micrococcales</taxon>
        <taxon>Micrococcaceae</taxon>
        <taxon>Arthrobacter</taxon>
    </lineage>
</organism>
<keyword evidence="3" id="KW-1185">Reference proteome</keyword>
<reference evidence="2 3" key="1">
    <citation type="submission" date="2024-04" db="EMBL/GenBank/DDBJ databases">
        <title>Arthrobacter sp. from Plains bison fecal sample.</title>
        <authorList>
            <person name="Ruzzini A."/>
        </authorList>
    </citation>
    <scope>NUCLEOTIDE SEQUENCE [LARGE SCALE GENOMIC DNA]</scope>
    <source>
        <strain evidence="2 3">EINP1</strain>
    </source>
</reference>
<protein>
    <recommendedName>
        <fullName evidence="4">DUF4405 domain-containing protein</fullName>
    </recommendedName>
</protein>
<keyword evidence="1" id="KW-0472">Membrane</keyword>
<proteinExistence type="predicted"/>
<sequence length="187" mass="20660">MFWWDGVGTLVALATAVILPMSGLAWEKRTVRRAEMLSAQGANLTPELRAIAQGDVGTGKGKSHPMGELTRRDRALGKRCVRFSGMVSAAALVCSIALSCYLLATIPWNTRLEVGGRTSGSVSAPFFMLLFMFMHLRFAWMSRKEKTDLRPKARFYSYVLLSVMTVVFLYGQWWVAGRYLVAAGLAG</sequence>
<keyword evidence="1" id="KW-1133">Transmembrane helix</keyword>
<keyword evidence="1" id="KW-0812">Transmembrane</keyword>
<evidence type="ECO:0000313" key="3">
    <source>
        <dbReference type="Proteomes" id="UP001448858"/>
    </source>
</evidence>
<dbReference type="RefSeq" id="WP_342024947.1">
    <property type="nucleotide sequence ID" value="NZ_CP151657.1"/>
</dbReference>
<feature type="transmembrane region" description="Helical" evidence="1">
    <location>
        <begin position="80"/>
        <end position="104"/>
    </location>
</feature>
<evidence type="ECO:0000313" key="2">
    <source>
        <dbReference type="EMBL" id="WZP17350.1"/>
    </source>
</evidence>
<dbReference type="EMBL" id="CP151657">
    <property type="protein sequence ID" value="WZP17350.1"/>
    <property type="molecule type" value="Genomic_DNA"/>
</dbReference>
<feature type="transmembrane region" description="Helical" evidence="1">
    <location>
        <begin position="6"/>
        <end position="26"/>
    </location>
</feature>
<evidence type="ECO:0008006" key="4">
    <source>
        <dbReference type="Google" id="ProtNLM"/>
    </source>
</evidence>
<accession>A0ABZ3A082</accession>
<feature type="transmembrane region" description="Helical" evidence="1">
    <location>
        <begin position="155"/>
        <end position="175"/>
    </location>
</feature>
<gene>
    <name evidence="2" type="ORF">AAE021_07270</name>
</gene>
<name>A0ABZ3A082_9MICC</name>
<dbReference type="Proteomes" id="UP001448858">
    <property type="component" value="Chromosome"/>
</dbReference>
<evidence type="ECO:0000256" key="1">
    <source>
        <dbReference type="SAM" id="Phobius"/>
    </source>
</evidence>